<dbReference type="Gene3D" id="1.20.5.4130">
    <property type="match status" value="1"/>
</dbReference>
<evidence type="ECO:0000313" key="7">
    <source>
        <dbReference type="Proteomes" id="UP000594638"/>
    </source>
</evidence>
<dbReference type="OrthoDB" id="913924at2759"/>
<dbReference type="Pfam" id="PF18052">
    <property type="entry name" value="Rx_N"/>
    <property type="match status" value="1"/>
</dbReference>
<dbReference type="InterPro" id="IPR002182">
    <property type="entry name" value="NB-ARC"/>
</dbReference>
<evidence type="ECO:0000256" key="3">
    <source>
        <dbReference type="ARBA" id="ARBA00022821"/>
    </source>
</evidence>
<evidence type="ECO:0000313" key="6">
    <source>
        <dbReference type="EMBL" id="CAA2950111.1"/>
    </source>
</evidence>
<dbReference type="Gramene" id="OE9A028391T1">
    <property type="protein sequence ID" value="OE9A028391C1"/>
    <property type="gene ID" value="OE9A028391"/>
</dbReference>
<name>A0A8S0PI67_OLEEU</name>
<dbReference type="GO" id="GO:0043531">
    <property type="term" value="F:ADP binding"/>
    <property type="evidence" value="ECO:0007669"/>
    <property type="project" value="InterPro"/>
</dbReference>
<evidence type="ECO:0000259" key="4">
    <source>
        <dbReference type="Pfam" id="PF00931"/>
    </source>
</evidence>
<feature type="domain" description="Disease resistance N-terminal" evidence="5">
    <location>
        <begin position="12"/>
        <end position="55"/>
    </location>
</feature>
<dbReference type="SUPFAM" id="SSF52540">
    <property type="entry name" value="P-loop containing nucleoside triphosphate hydrolases"/>
    <property type="match status" value="1"/>
</dbReference>
<protein>
    <submittedName>
        <fullName evidence="6">Apoptotic ATPase</fullName>
    </submittedName>
</protein>
<evidence type="ECO:0000259" key="5">
    <source>
        <dbReference type="Pfam" id="PF18052"/>
    </source>
</evidence>
<evidence type="ECO:0000256" key="2">
    <source>
        <dbReference type="ARBA" id="ARBA00022741"/>
    </source>
</evidence>
<comment type="caution">
    <text evidence="6">The sequence shown here is derived from an EMBL/GenBank/DDBJ whole genome shotgun (WGS) entry which is preliminary data.</text>
</comment>
<dbReference type="EMBL" id="CACTIH010000074">
    <property type="protein sequence ID" value="CAA2950111.1"/>
    <property type="molecule type" value="Genomic_DNA"/>
</dbReference>
<proteinExistence type="predicted"/>
<reference evidence="6 7" key="1">
    <citation type="submission" date="2019-12" db="EMBL/GenBank/DDBJ databases">
        <authorList>
            <person name="Alioto T."/>
            <person name="Alioto T."/>
            <person name="Gomez Garrido J."/>
        </authorList>
    </citation>
    <scope>NUCLEOTIDE SEQUENCE [LARGE SCALE GENOMIC DNA]</scope>
</reference>
<dbReference type="Gene3D" id="3.40.50.300">
    <property type="entry name" value="P-loop containing nucleotide triphosphate hydrolases"/>
    <property type="match status" value="1"/>
</dbReference>
<evidence type="ECO:0000256" key="1">
    <source>
        <dbReference type="ARBA" id="ARBA00022737"/>
    </source>
</evidence>
<keyword evidence="3" id="KW-0611">Plant defense</keyword>
<gene>
    <name evidence="6" type="ORF">OLEA9_A028391</name>
</gene>
<dbReference type="Pfam" id="PF00931">
    <property type="entry name" value="NB-ARC"/>
    <property type="match status" value="1"/>
</dbReference>
<accession>A0A8S0PI67</accession>
<dbReference type="AlphaFoldDB" id="A0A8S0PI67"/>
<dbReference type="Proteomes" id="UP000594638">
    <property type="component" value="Unassembled WGS sequence"/>
</dbReference>
<keyword evidence="7" id="KW-1185">Reference proteome</keyword>
<keyword evidence="2" id="KW-0547">Nucleotide-binding</keyword>
<dbReference type="PANTHER" id="PTHR19338:SF44">
    <property type="entry name" value="NB-ARC DOMAIN-CONTAINING PROTEIN"/>
    <property type="match status" value="1"/>
</dbReference>
<dbReference type="PANTHER" id="PTHR19338">
    <property type="entry name" value="TRANSLOCASE OF INNER MITOCHONDRIAL MEMBRANE 13 HOMOLOG"/>
    <property type="match status" value="1"/>
</dbReference>
<sequence>MAEIAITSVIGKDAEAKKSESHSVANLIKDIEDLASDVEDILYTFLPQIESQRSSSLIRNAACTLCYVRTCHIFAVEIENIKQRVNEIDRTRRTYGIEDTNGSRFNRFQLDPRDASLHVNEPIIVGFDRQVEELKARLLSTNLKCCFISIVGMPGLEKTTLANKIFNSVKENLECSLWFVFLKSQVS</sequence>
<dbReference type="InterPro" id="IPR041118">
    <property type="entry name" value="Rx_N"/>
</dbReference>
<keyword evidence="1" id="KW-0677">Repeat</keyword>
<organism evidence="6 7">
    <name type="scientific">Olea europaea subsp. europaea</name>
    <dbReference type="NCBI Taxonomy" id="158383"/>
    <lineage>
        <taxon>Eukaryota</taxon>
        <taxon>Viridiplantae</taxon>
        <taxon>Streptophyta</taxon>
        <taxon>Embryophyta</taxon>
        <taxon>Tracheophyta</taxon>
        <taxon>Spermatophyta</taxon>
        <taxon>Magnoliopsida</taxon>
        <taxon>eudicotyledons</taxon>
        <taxon>Gunneridae</taxon>
        <taxon>Pentapetalae</taxon>
        <taxon>asterids</taxon>
        <taxon>lamiids</taxon>
        <taxon>Lamiales</taxon>
        <taxon>Oleaceae</taxon>
        <taxon>Oleeae</taxon>
        <taxon>Olea</taxon>
    </lineage>
</organism>
<feature type="domain" description="NB-ARC" evidence="4">
    <location>
        <begin position="128"/>
        <end position="180"/>
    </location>
</feature>
<dbReference type="GO" id="GO:0006952">
    <property type="term" value="P:defense response"/>
    <property type="evidence" value="ECO:0007669"/>
    <property type="project" value="UniProtKB-KW"/>
</dbReference>
<dbReference type="InterPro" id="IPR027417">
    <property type="entry name" value="P-loop_NTPase"/>
</dbReference>